<keyword evidence="2" id="KW-0732">Signal</keyword>
<dbReference type="Pfam" id="PF14559">
    <property type="entry name" value="TPR_19"/>
    <property type="match status" value="1"/>
</dbReference>
<dbReference type="InterPro" id="IPR019734">
    <property type="entry name" value="TPR_rpt"/>
</dbReference>
<dbReference type="RefSeq" id="WP_050529113.1">
    <property type="nucleotide sequence ID" value="NZ_AQQZ01000001.1"/>
</dbReference>
<dbReference type="EMBL" id="AQQZ01000001">
    <property type="protein sequence ID" value="KNG95381.1"/>
    <property type="molecule type" value="Genomic_DNA"/>
</dbReference>
<dbReference type="SUPFAM" id="SSF48452">
    <property type="entry name" value="TPR-like"/>
    <property type="match status" value="1"/>
</dbReference>
<feature type="signal peptide" evidence="2">
    <location>
        <begin position="1"/>
        <end position="18"/>
    </location>
</feature>
<dbReference type="Proteomes" id="UP000036938">
    <property type="component" value="Unassembled WGS sequence"/>
</dbReference>
<dbReference type="STRING" id="1317121.ATO11_01855"/>
<accession>A0A0L1JUE2</accession>
<evidence type="ECO:0000256" key="1">
    <source>
        <dbReference type="PROSITE-ProRule" id="PRU00339"/>
    </source>
</evidence>
<evidence type="ECO:0000313" key="3">
    <source>
        <dbReference type="EMBL" id="KNG95381.1"/>
    </source>
</evidence>
<dbReference type="InterPro" id="IPR011990">
    <property type="entry name" value="TPR-like_helical_dom_sf"/>
</dbReference>
<feature type="repeat" description="TPR" evidence="1">
    <location>
        <begin position="89"/>
        <end position="122"/>
    </location>
</feature>
<dbReference type="PROSITE" id="PS50005">
    <property type="entry name" value="TPR"/>
    <property type="match status" value="1"/>
</dbReference>
<dbReference type="AlphaFoldDB" id="A0A0L1JUE2"/>
<keyword evidence="4" id="KW-1185">Reference proteome</keyword>
<name>A0A0L1JUE2_9RHOB</name>
<dbReference type="OrthoDB" id="8592798at2"/>
<proteinExistence type="predicted"/>
<protein>
    <submittedName>
        <fullName evidence="3">Uncharacterized protein</fullName>
    </submittedName>
</protein>
<gene>
    <name evidence="3" type="ORF">ATO11_01855</name>
</gene>
<comment type="caution">
    <text evidence="3">The sequence shown here is derived from an EMBL/GenBank/DDBJ whole genome shotgun (WGS) entry which is preliminary data.</text>
</comment>
<organism evidence="3 4">
    <name type="scientific">Pseudaestuariivita atlantica</name>
    <dbReference type="NCBI Taxonomy" id="1317121"/>
    <lineage>
        <taxon>Bacteria</taxon>
        <taxon>Pseudomonadati</taxon>
        <taxon>Pseudomonadota</taxon>
        <taxon>Alphaproteobacteria</taxon>
        <taxon>Rhodobacterales</taxon>
        <taxon>Paracoccaceae</taxon>
        <taxon>Pseudaestuariivita</taxon>
    </lineage>
</organism>
<evidence type="ECO:0000313" key="4">
    <source>
        <dbReference type="Proteomes" id="UP000036938"/>
    </source>
</evidence>
<dbReference type="Gene3D" id="1.25.40.10">
    <property type="entry name" value="Tetratricopeptide repeat domain"/>
    <property type="match status" value="1"/>
</dbReference>
<evidence type="ECO:0000256" key="2">
    <source>
        <dbReference type="SAM" id="SignalP"/>
    </source>
</evidence>
<keyword evidence="1" id="KW-0802">TPR repeat</keyword>
<sequence length="175" mass="18571">MFKPLLFTALMAPGLALAAGGGSAPSTTSTTKVCTDGKIYDTTTSKCVDAQESSLSDDALYEAAREFAYVGQYGAARNALDAMKAQDDGRVQTYLGFTARKMGDMDRAMLHYAAALAQDPDNILARSYLGQGLVESGDLIGARAQLSEIRARGGRNTWAEFSLAQAIRSGVGYSY</sequence>
<feature type="chain" id="PRO_5005554298" evidence="2">
    <location>
        <begin position="19"/>
        <end position="175"/>
    </location>
</feature>
<reference evidence="3 4" key="1">
    <citation type="journal article" date="2015" name="Int. J. Syst. Evol. Microbiol.">
        <title>Aestuariivita atlantica sp. nov., isolated from deep sea sediment of the Atlantic Ocean.</title>
        <authorList>
            <person name="Li G."/>
            <person name="Lai Q."/>
            <person name="Du Y."/>
            <person name="Liu X."/>
            <person name="Sun F."/>
            <person name="Shao Z."/>
        </authorList>
    </citation>
    <scope>NUCLEOTIDE SEQUENCE [LARGE SCALE GENOMIC DNA]</scope>
    <source>
        <strain evidence="3 4">22II-S11-z3</strain>
    </source>
</reference>